<accession>L8H304</accession>
<evidence type="ECO:0000313" key="3">
    <source>
        <dbReference type="EMBL" id="ELR19078.1"/>
    </source>
</evidence>
<dbReference type="SUPFAM" id="SSF81383">
    <property type="entry name" value="F-box domain"/>
    <property type="match status" value="1"/>
</dbReference>
<dbReference type="Gene3D" id="1.20.1280.50">
    <property type="match status" value="1"/>
</dbReference>
<dbReference type="Pfam" id="PF12937">
    <property type="entry name" value="F-box-like"/>
    <property type="match status" value="1"/>
</dbReference>
<dbReference type="InterPro" id="IPR011990">
    <property type="entry name" value="TPR-like_helical_dom_sf"/>
</dbReference>
<evidence type="ECO:0000256" key="1">
    <source>
        <dbReference type="SAM" id="Coils"/>
    </source>
</evidence>
<dbReference type="EMBL" id="KB007939">
    <property type="protein sequence ID" value="ELR19078.1"/>
    <property type="molecule type" value="Genomic_DNA"/>
</dbReference>
<organism evidence="3 4">
    <name type="scientific">Acanthamoeba castellanii (strain ATCC 30010 / Neff)</name>
    <dbReference type="NCBI Taxonomy" id="1257118"/>
    <lineage>
        <taxon>Eukaryota</taxon>
        <taxon>Amoebozoa</taxon>
        <taxon>Discosea</taxon>
        <taxon>Longamoebia</taxon>
        <taxon>Centramoebida</taxon>
        <taxon>Acanthamoebidae</taxon>
        <taxon>Acanthamoeba</taxon>
    </lineage>
</organism>
<evidence type="ECO:0000259" key="2">
    <source>
        <dbReference type="PROSITE" id="PS50181"/>
    </source>
</evidence>
<dbReference type="SUPFAM" id="SSF48452">
    <property type="entry name" value="TPR-like"/>
    <property type="match status" value="1"/>
</dbReference>
<dbReference type="SMART" id="SM00256">
    <property type="entry name" value="FBOX"/>
    <property type="match status" value="1"/>
</dbReference>
<dbReference type="InterPro" id="IPR036047">
    <property type="entry name" value="F-box-like_dom_sf"/>
</dbReference>
<evidence type="ECO:0000313" key="4">
    <source>
        <dbReference type="Proteomes" id="UP000011083"/>
    </source>
</evidence>
<dbReference type="RefSeq" id="XP_004341142.1">
    <property type="nucleotide sequence ID" value="XM_004341094.1"/>
</dbReference>
<dbReference type="InterPro" id="IPR001810">
    <property type="entry name" value="F-box_dom"/>
</dbReference>
<dbReference type="Gene3D" id="1.25.40.10">
    <property type="entry name" value="Tetratricopeptide repeat domain"/>
    <property type="match status" value="1"/>
</dbReference>
<protein>
    <submittedName>
        <fullName evidence="3">Fbox domain containing protein</fullName>
    </submittedName>
</protein>
<keyword evidence="4" id="KW-1185">Reference proteome</keyword>
<proteinExistence type="predicted"/>
<sequence length="351" mass="40578">MLRGLPEELVLNVLGYLTPSELAVCELVHSEWRRIALTDSLWRHLFRLAYPSAEEGPKRPRVVHKELYRERAEREQREAEELQRRKTTLEEPTSGHRDEASLYDTLYAAEPRPSVKAQVLLNQYNTDAHEGRFEDALENSKLAIHYFERLIADSEGEDWDWRMYLEWYLGLIEAQSSKGFALRQLGYLSLAVEYYRKAIRTHDENCGVAYMMLDKPELALPMIDRAVELQQSLWDANAFARFRLETQYLHLLACYTNRFRTLVALGDWPRAAADFAHLHGVVESNRREQKERTEQQDKACEEVATNVWGGLCSQVTLLADEQPDHYARLLGAIDQLFPHASAAARDIANDS</sequence>
<feature type="coiled-coil region" evidence="1">
    <location>
        <begin position="65"/>
        <end position="92"/>
    </location>
</feature>
<dbReference type="OrthoDB" id="3219396at2759"/>
<keyword evidence="1" id="KW-0175">Coiled coil</keyword>
<name>L8H304_ACACF</name>
<dbReference type="KEGG" id="acan:ACA1_236660"/>
<dbReference type="VEuPathDB" id="AmoebaDB:ACA1_236660"/>
<dbReference type="AlphaFoldDB" id="L8H304"/>
<gene>
    <name evidence="3" type="ORF">ACA1_236660</name>
</gene>
<dbReference type="Proteomes" id="UP000011083">
    <property type="component" value="Unassembled WGS sequence"/>
</dbReference>
<dbReference type="GeneID" id="14919848"/>
<dbReference type="PROSITE" id="PS50181">
    <property type="entry name" value="FBOX"/>
    <property type="match status" value="1"/>
</dbReference>
<reference evidence="3 4" key="1">
    <citation type="journal article" date="2013" name="Genome Biol.">
        <title>Genome of Acanthamoeba castellanii highlights extensive lateral gene transfer and early evolution of tyrosine kinase signaling.</title>
        <authorList>
            <person name="Clarke M."/>
            <person name="Lohan A.J."/>
            <person name="Liu B."/>
            <person name="Lagkouvardos I."/>
            <person name="Roy S."/>
            <person name="Zafar N."/>
            <person name="Bertelli C."/>
            <person name="Schilde C."/>
            <person name="Kianianmomeni A."/>
            <person name="Burglin T.R."/>
            <person name="Frech C."/>
            <person name="Turcotte B."/>
            <person name="Kopec K.O."/>
            <person name="Synnott J.M."/>
            <person name="Choo C."/>
            <person name="Paponov I."/>
            <person name="Finkler A."/>
            <person name="Soon Heng Tan C."/>
            <person name="Hutchins A.P."/>
            <person name="Weinmeier T."/>
            <person name="Rattei T."/>
            <person name="Chu J.S."/>
            <person name="Gimenez G."/>
            <person name="Irimia M."/>
            <person name="Rigden D.J."/>
            <person name="Fitzpatrick D.A."/>
            <person name="Lorenzo-Morales J."/>
            <person name="Bateman A."/>
            <person name="Chiu C.H."/>
            <person name="Tang P."/>
            <person name="Hegemann P."/>
            <person name="Fromm H."/>
            <person name="Raoult D."/>
            <person name="Greub G."/>
            <person name="Miranda-Saavedra D."/>
            <person name="Chen N."/>
            <person name="Nash P."/>
            <person name="Ginger M.L."/>
            <person name="Horn M."/>
            <person name="Schaap P."/>
            <person name="Caler L."/>
            <person name="Loftus B."/>
        </authorList>
    </citation>
    <scope>NUCLEOTIDE SEQUENCE [LARGE SCALE GENOMIC DNA]</scope>
    <source>
        <strain evidence="3 4">Neff</strain>
    </source>
</reference>
<feature type="domain" description="F-box" evidence="2">
    <location>
        <begin position="1"/>
        <end position="45"/>
    </location>
</feature>